<dbReference type="OrthoDB" id="288590at2759"/>
<dbReference type="FunFam" id="2.60.120.330:FF:000079">
    <property type="entry name" value="Protein SRG1"/>
    <property type="match status" value="1"/>
</dbReference>
<keyword evidence="4" id="KW-0560">Oxidoreductase</keyword>
<dbReference type="Proteomes" id="UP000825935">
    <property type="component" value="Chromosome 3"/>
</dbReference>
<feature type="domain" description="Fe2OG dioxygenase" evidence="5">
    <location>
        <begin position="139"/>
        <end position="240"/>
    </location>
</feature>
<proteinExistence type="inferred from homology"/>
<dbReference type="PANTHER" id="PTHR47991">
    <property type="entry name" value="OXOGLUTARATE/IRON-DEPENDENT DIOXYGENASE"/>
    <property type="match status" value="1"/>
</dbReference>
<dbReference type="GO" id="GO:0016491">
    <property type="term" value="F:oxidoreductase activity"/>
    <property type="evidence" value="ECO:0007669"/>
    <property type="project" value="UniProtKB-KW"/>
</dbReference>
<dbReference type="GO" id="GO:0046872">
    <property type="term" value="F:metal ion binding"/>
    <property type="evidence" value="ECO:0007669"/>
    <property type="project" value="UniProtKB-KW"/>
</dbReference>
<dbReference type="PROSITE" id="PS51471">
    <property type="entry name" value="FE2OG_OXY"/>
    <property type="match status" value="1"/>
</dbReference>
<evidence type="ECO:0000256" key="3">
    <source>
        <dbReference type="ARBA" id="ARBA00023004"/>
    </source>
</evidence>
<dbReference type="InterPro" id="IPR005123">
    <property type="entry name" value="Oxoglu/Fe-dep_dioxygenase_dom"/>
</dbReference>
<reference evidence="6" key="1">
    <citation type="submission" date="2021-08" db="EMBL/GenBank/DDBJ databases">
        <title>WGS assembly of Ceratopteris richardii.</title>
        <authorList>
            <person name="Marchant D.B."/>
            <person name="Chen G."/>
            <person name="Jenkins J."/>
            <person name="Shu S."/>
            <person name="Leebens-Mack J."/>
            <person name="Grimwood J."/>
            <person name="Schmutz J."/>
            <person name="Soltis P."/>
            <person name="Soltis D."/>
            <person name="Chen Z.-H."/>
        </authorList>
    </citation>
    <scope>NUCLEOTIDE SEQUENCE</scope>
    <source>
        <strain evidence="6">Whitten #5841</strain>
        <tissue evidence="6">Leaf</tissue>
    </source>
</reference>
<keyword evidence="7" id="KW-1185">Reference proteome</keyword>
<dbReference type="SUPFAM" id="SSF51197">
    <property type="entry name" value="Clavaminate synthase-like"/>
    <property type="match status" value="1"/>
</dbReference>
<name>A0A8T2V9E2_CERRI</name>
<gene>
    <name evidence="6" type="ORF">KP509_03G016900</name>
</gene>
<keyword evidence="2 4" id="KW-0479">Metal-binding</keyword>
<evidence type="ECO:0000313" key="7">
    <source>
        <dbReference type="Proteomes" id="UP000825935"/>
    </source>
</evidence>
<dbReference type="Pfam" id="PF14226">
    <property type="entry name" value="DIOX_N"/>
    <property type="match status" value="1"/>
</dbReference>
<sequence>MVLAEIANAFEQYGFFQVVNHGIPSSILHNTLSAGKQFFDLPAHEKQKYANNPLTYEGYGSRIGVQKGAILDWGDYFYFHVLPASIRDPSKWPRKPVSWRETMEEYSKHLSKLAESLLCAMSMTLGLAPQGLRQSFGGDINLSLRINFYPPCPQPNLTLGLSAHSDPGGLTILMQDDEIPGLQVRYDGNWIRVKPAPGGLTVNLGDQIQIMTNGIYKSIEHRVVVNQHKERVSVAAFFSPGNDTNVGPMMELTSPDRPAKYPKMSFKEYRSFIRRRGTQGKQVLQSMESSTQ</sequence>
<accession>A0A8T2V9E2</accession>
<comment type="caution">
    <text evidence="6">The sequence shown here is derived from an EMBL/GenBank/DDBJ whole genome shotgun (WGS) entry which is preliminary data.</text>
</comment>
<organism evidence="6 7">
    <name type="scientific">Ceratopteris richardii</name>
    <name type="common">Triangle waterfern</name>
    <dbReference type="NCBI Taxonomy" id="49495"/>
    <lineage>
        <taxon>Eukaryota</taxon>
        <taxon>Viridiplantae</taxon>
        <taxon>Streptophyta</taxon>
        <taxon>Embryophyta</taxon>
        <taxon>Tracheophyta</taxon>
        <taxon>Polypodiopsida</taxon>
        <taxon>Polypodiidae</taxon>
        <taxon>Polypodiales</taxon>
        <taxon>Pteridineae</taxon>
        <taxon>Pteridaceae</taxon>
        <taxon>Parkerioideae</taxon>
        <taxon>Ceratopteris</taxon>
    </lineage>
</organism>
<dbReference type="EMBL" id="CM035408">
    <property type="protein sequence ID" value="KAH7440939.1"/>
    <property type="molecule type" value="Genomic_DNA"/>
</dbReference>
<dbReference type="OMA" id="PAFWHGD"/>
<evidence type="ECO:0000256" key="2">
    <source>
        <dbReference type="ARBA" id="ARBA00022723"/>
    </source>
</evidence>
<evidence type="ECO:0000256" key="1">
    <source>
        <dbReference type="ARBA" id="ARBA00008056"/>
    </source>
</evidence>
<dbReference type="Pfam" id="PF03171">
    <property type="entry name" value="2OG-FeII_Oxy"/>
    <property type="match status" value="1"/>
</dbReference>
<evidence type="ECO:0000259" key="5">
    <source>
        <dbReference type="PROSITE" id="PS51471"/>
    </source>
</evidence>
<dbReference type="InterPro" id="IPR026992">
    <property type="entry name" value="DIOX_N"/>
</dbReference>
<evidence type="ECO:0000256" key="4">
    <source>
        <dbReference type="RuleBase" id="RU003682"/>
    </source>
</evidence>
<protein>
    <recommendedName>
        <fullName evidence="5">Fe2OG dioxygenase domain-containing protein</fullName>
    </recommendedName>
</protein>
<dbReference type="InterPro" id="IPR050295">
    <property type="entry name" value="Plant_2OG-oxidoreductases"/>
</dbReference>
<dbReference type="InterPro" id="IPR044861">
    <property type="entry name" value="IPNS-like_FE2OG_OXY"/>
</dbReference>
<dbReference type="Gene3D" id="2.60.120.330">
    <property type="entry name" value="B-lactam Antibiotic, Isopenicillin N Synthase, Chain"/>
    <property type="match status" value="1"/>
</dbReference>
<dbReference type="AlphaFoldDB" id="A0A8T2V9E2"/>
<keyword evidence="3 4" id="KW-0408">Iron</keyword>
<comment type="similarity">
    <text evidence="1 4">Belongs to the iron/ascorbate-dependent oxidoreductase family.</text>
</comment>
<evidence type="ECO:0000313" key="6">
    <source>
        <dbReference type="EMBL" id="KAH7440939.1"/>
    </source>
</evidence>
<dbReference type="InterPro" id="IPR027443">
    <property type="entry name" value="IPNS-like_sf"/>
</dbReference>